<dbReference type="Proteomes" id="UP001629113">
    <property type="component" value="Unassembled WGS sequence"/>
</dbReference>
<sequence>MVRTSADTAHVPPMLIARLAQEGQQPDPNHTFSRFRLGPPTPAPARTSALPPIRLEAPAETRSQPDSPATTSSDPKKNRNLHVRRKGEPAACRRCRRLKKKCSRTGPHCAQCIGVHVCCSFSTPPELSVTLADGSNSAEELQDRVTWLAKYGSNVSPPSVNQSPVERDGLDLENTSAGPQIPRTDVQDIDRSTQLSPENPGDHPMDTTFRQIRQRIPEDAAGRAFANAYFKHIHRAYPFMDKNKVLRDIDTMGDLITSGIENISTNLYMVMALGCYTMTRAGQIPDVVSAKFQISHQGMLQVMQKSLATPKDIESVQTLLLLGLYCLFDPTGLSPYMITALLSSQVLSLGLSRKALPDQGLSLNDIEMRHRLFWSVYTLDRMVSVSSGLPFNLHDENVTVPLPGLTMEEFGGPEKVHDALVLQVHRQVVSLRQLEEKIMQRVHLSNATVMGFMSQSERCVIIQELRSSVDEWYRTGCLLTPMEENDQIPFHNTIPWLNHRYQNLMILLYSPSNLNKVIVVDHFSELERSLQKYVQLTAVLIQKKHLPLNWVTLCRFVALCPLILYCLMRRQYEHAPSPLKDECNACAEVLDTFPERWHFAMRCAQVFRNMTVLPLVEVNKEVATLVTNMLGDCSIYKRAVEASAQLIQQNSLPQIPTPDSNMLMGPDFALGQDDLWTGIGDFGMEFM</sequence>
<dbReference type="PANTHER" id="PTHR47782">
    <property type="entry name" value="ZN(II)2CYS6 TRANSCRIPTION FACTOR (EUROFUNG)-RELATED"/>
    <property type="match status" value="1"/>
</dbReference>
<dbReference type="InterPro" id="IPR001138">
    <property type="entry name" value="Zn2Cys6_DnaBD"/>
</dbReference>
<evidence type="ECO:0000313" key="10">
    <source>
        <dbReference type="EMBL" id="KAL3418124.1"/>
    </source>
</evidence>
<evidence type="ECO:0000256" key="4">
    <source>
        <dbReference type="ARBA" id="ARBA00023015"/>
    </source>
</evidence>
<keyword evidence="5" id="KW-0238">DNA-binding</keyword>
<evidence type="ECO:0000256" key="3">
    <source>
        <dbReference type="ARBA" id="ARBA00022833"/>
    </source>
</evidence>
<feature type="compositionally biased region" description="Polar residues" evidence="8">
    <location>
        <begin position="22"/>
        <end position="32"/>
    </location>
</feature>
<feature type="domain" description="Zn(2)-C6 fungal-type" evidence="9">
    <location>
        <begin position="91"/>
        <end position="121"/>
    </location>
</feature>
<dbReference type="InterPro" id="IPR007219">
    <property type="entry name" value="XnlR_reg_dom"/>
</dbReference>
<dbReference type="SUPFAM" id="SSF57701">
    <property type="entry name" value="Zn2/Cys6 DNA-binding domain"/>
    <property type="match status" value="1"/>
</dbReference>
<keyword evidence="6" id="KW-0804">Transcription</keyword>
<keyword evidence="7" id="KW-0539">Nucleus</keyword>
<comment type="caution">
    <text evidence="10">The sequence shown here is derived from an EMBL/GenBank/DDBJ whole genome shotgun (WGS) entry which is preliminary data.</text>
</comment>
<dbReference type="PROSITE" id="PS50048">
    <property type="entry name" value="ZN2_CY6_FUNGAL_2"/>
    <property type="match status" value="1"/>
</dbReference>
<feature type="compositionally biased region" description="Low complexity" evidence="8">
    <location>
        <begin position="154"/>
        <end position="164"/>
    </location>
</feature>
<keyword evidence="2" id="KW-0479">Metal-binding</keyword>
<keyword evidence="4" id="KW-0805">Transcription regulation</keyword>
<evidence type="ECO:0000256" key="6">
    <source>
        <dbReference type="ARBA" id="ARBA00023163"/>
    </source>
</evidence>
<keyword evidence="11" id="KW-1185">Reference proteome</keyword>
<dbReference type="Gene3D" id="4.10.240.10">
    <property type="entry name" value="Zn(2)-C6 fungal-type DNA-binding domain"/>
    <property type="match status" value="1"/>
</dbReference>
<evidence type="ECO:0000256" key="1">
    <source>
        <dbReference type="ARBA" id="ARBA00004123"/>
    </source>
</evidence>
<dbReference type="CDD" id="cd00067">
    <property type="entry name" value="GAL4"/>
    <property type="match status" value="1"/>
</dbReference>
<dbReference type="CDD" id="cd12148">
    <property type="entry name" value="fungal_TF_MHR"/>
    <property type="match status" value="1"/>
</dbReference>
<evidence type="ECO:0000256" key="5">
    <source>
        <dbReference type="ARBA" id="ARBA00023125"/>
    </source>
</evidence>
<evidence type="ECO:0000259" key="9">
    <source>
        <dbReference type="PROSITE" id="PS50048"/>
    </source>
</evidence>
<protein>
    <submittedName>
        <fullName evidence="10">Fungal specific transcription factor domain-containing protein</fullName>
    </submittedName>
</protein>
<dbReference type="InterPro" id="IPR052202">
    <property type="entry name" value="Yeast_MetPath_Reg"/>
</dbReference>
<feature type="region of interest" description="Disordered" evidence="8">
    <location>
        <begin position="154"/>
        <end position="206"/>
    </location>
</feature>
<dbReference type="PROSITE" id="PS00463">
    <property type="entry name" value="ZN2_CY6_FUNGAL_1"/>
    <property type="match status" value="1"/>
</dbReference>
<evidence type="ECO:0000256" key="7">
    <source>
        <dbReference type="ARBA" id="ARBA00023242"/>
    </source>
</evidence>
<accession>A0ABR4P497</accession>
<reference evidence="10 11" key="1">
    <citation type="submission" date="2024-06" db="EMBL/GenBank/DDBJ databases">
        <title>Complete genome of Phlyctema vagabunda strain 19-DSS-EL-015.</title>
        <authorList>
            <person name="Fiorenzani C."/>
        </authorList>
    </citation>
    <scope>NUCLEOTIDE SEQUENCE [LARGE SCALE GENOMIC DNA]</scope>
    <source>
        <strain evidence="10 11">19-DSS-EL-015</strain>
    </source>
</reference>
<organism evidence="10 11">
    <name type="scientific">Phlyctema vagabunda</name>
    <dbReference type="NCBI Taxonomy" id="108571"/>
    <lineage>
        <taxon>Eukaryota</taxon>
        <taxon>Fungi</taxon>
        <taxon>Dikarya</taxon>
        <taxon>Ascomycota</taxon>
        <taxon>Pezizomycotina</taxon>
        <taxon>Leotiomycetes</taxon>
        <taxon>Helotiales</taxon>
        <taxon>Dermateaceae</taxon>
        <taxon>Phlyctema</taxon>
    </lineage>
</organism>
<keyword evidence="3" id="KW-0862">Zinc</keyword>
<dbReference type="EMBL" id="JBFCZG010000009">
    <property type="protein sequence ID" value="KAL3418124.1"/>
    <property type="molecule type" value="Genomic_DNA"/>
</dbReference>
<feature type="compositionally biased region" description="Polar residues" evidence="8">
    <location>
        <begin position="61"/>
        <end position="73"/>
    </location>
</feature>
<dbReference type="InterPro" id="IPR036864">
    <property type="entry name" value="Zn2-C6_fun-type_DNA-bd_sf"/>
</dbReference>
<dbReference type="Pfam" id="PF00172">
    <property type="entry name" value="Zn_clus"/>
    <property type="match status" value="1"/>
</dbReference>
<proteinExistence type="predicted"/>
<evidence type="ECO:0000256" key="8">
    <source>
        <dbReference type="SAM" id="MobiDB-lite"/>
    </source>
</evidence>
<dbReference type="SMART" id="SM00066">
    <property type="entry name" value="GAL4"/>
    <property type="match status" value="1"/>
</dbReference>
<evidence type="ECO:0000256" key="2">
    <source>
        <dbReference type="ARBA" id="ARBA00022723"/>
    </source>
</evidence>
<comment type="subcellular location">
    <subcellularLocation>
        <location evidence="1">Nucleus</location>
    </subcellularLocation>
</comment>
<dbReference type="PANTHER" id="PTHR47782:SF7">
    <property type="entry name" value="PROTEIN STB5"/>
    <property type="match status" value="1"/>
</dbReference>
<gene>
    <name evidence="10" type="ORF">PVAG01_09839</name>
</gene>
<name>A0ABR4P497_9HELO</name>
<evidence type="ECO:0000313" key="11">
    <source>
        <dbReference type="Proteomes" id="UP001629113"/>
    </source>
</evidence>
<dbReference type="Pfam" id="PF04082">
    <property type="entry name" value="Fungal_trans"/>
    <property type="match status" value="1"/>
</dbReference>
<dbReference type="SMART" id="SM00906">
    <property type="entry name" value="Fungal_trans"/>
    <property type="match status" value="1"/>
</dbReference>
<feature type="region of interest" description="Disordered" evidence="8">
    <location>
        <begin position="18"/>
        <end position="90"/>
    </location>
</feature>